<name>A0A3S2Q9S2_ORYJA</name>
<organism evidence="2 3">
    <name type="scientific">Oryzias javanicus</name>
    <name type="common">Javanese ricefish</name>
    <name type="synonym">Aplocheilus javanicus</name>
    <dbReference type="NCBI Taxonomy" id="123683"/>
    <lineage>
        <taxon>Eukaryota</taxon>
        <taxon>Metazoa</taxon>
        <taxon>Chordata</taxon>
        <taxon>Craniata</taxon>
        <taxon>Vertebrata</taxon>
        <taxon>Euteleostomi</taxon>
        <taxon>Actinopterygii</taxon>
        <taxon>Neopterygii</taxon>
        <taxon>Teleostei</taxon>
        <taxon>Neoteleostei</taxon>
        <taxon>Acanthomorphata</taxon>
        <taxon>Ovalentaria</taxon>
        <taxon>Atherinomorphae</taxon>
        <taxon>Beloniformes</taxon>
        <taxon>Adrianichthyidae</taxon>
        <taxon>Oryziinae</taxon>
        <taxon>Oryzias</taxon>
    </lineage>
</organism>
<feature type="compositionally biased region" description="Low complexity" evidence="1">
    <location>
        <begin position="211"/>
        <end position="238"/>
    </location>
</feature>
<dbReference type="EMBL" id="CM012438">
    <property type="protein sequence ID" value="RVE75002.1"/>
    <property type="molecule type" value="Genomic_DNA"/>
</dbReference>
<proteinExistence type="predicted"/>
<dbReference type="Proteomes" id="UP000283210">
    <property type="component" value="Chromosome 2"/>
</dbReference>
<feature type="region of interest" description="Disordered" evidence="1">
    <location>
        <begin position="153"/>
        <end position="317"/>
    </location>
</feature>
<accession>A0A3S2Q9S2</accession>
<protein>
    <submittedName>
        <fullName evidence="2">Uncharacterized protein</fullName>
    </submittedName>
</protein>
<dbReference type="OrthoDB" id="8959711at2759"/>
<reference evidence="2 3" key="2">
    <citation type="submission" date="2019-01" db="EMBL/GenBank/DDBJ databases">
        <title>A chromosome length genome reference of the Java medaka (oryzias javanicus).</title>
        <authorList>
            <person name="Herpin A."/>
            <person name="Takehana Y."/>
            <person name="Naruse K."/>
            <person name="Ansai S."/>
            <person name="Kawaguchi M."/>
        </authorList>
    </citation>
    <scope>NUCLEOTIDE SEQUENCE [LARGE SCALE GENOMIC DNA]</scope>
    <source>
        <strain evidence="2">RS831</strain>
        <tissue evidence="2">Whole body</tissue>
    </source>
</reference>
<sequence length="317" mass="32509">MKFTFVALLSDVLELEVKDKFAKSRPIIKPFLGQLVVPVQRLLEGQTCIDHELGFGLSAALPPTTRRRPAPPFVATLRVRASGAGCLNGFCGDGAVWEAGGGPLPEAVSLNDYLDAIEAPLSVGGRAAPLPKLRSSFPTDTRLSAMLHIDSDEEEDAGAAGRRSHVQTEPGRCEAAGPEGTSDTPQGPLSPIQEVDGGKETAPKAEEEGAESSSSEAAGPAGAGPTPSSSAGGRSETGAEGGGAQEKGGAVWRRLSGGSDQNQDKSRTRNEETRSRPGEGEAGALAAGGAHQSVRSLPSVRHDISPLPAGGRGTAPQ</sequence>
<evidence type="ECO:0000256" key="1">
    <source>
        <dbReference type="SAM" id="MobiDB-lite"/>
    </source>
</evidence>
<reference evidence="2 3" key="1">
    <citation type="submission" date="2018-11" db="EMBL/GenBank/DDBJ databases">
        <authorList>
            <person name="Lopez-Roques C."/>
            <person name="Donnadieu C."/>
            <person name="Bouchez O."/>
            <person name="Klopp C."/>
            <person name="Cabau C."/>
            <person name="Zahm M."/>
        </authorList>
    </citation>
    <scope>NUCLEOTIDE SEQUENCE [LARGE SCALE GENOMIC DNA]</scope>
    <source>
        <strain evidence="2">RS831</strain>
        <tissue evidence="2">Whole body</tissue>
    </source>
</reference>
<feature type="compositionally biased region" description="Basic and acidic residues" evidence="1">
    <location>
        <begin position="262"/>
        <end position="279"/>
    </location>
</feature>
<feature type="compositionally biased region" description="Basic and acidic residues" evidence="1">
    <location>
        <begin position="196"/>
        <end position="207"/>
    </location>
</feature>
<keyword evidence="3" id="KW-1185">Reference proteome</keyword>
<gene>
    <name evidence="2" type="ORF">OJAV_G00012470</name>
</gene>
<dbReference type="AlphaFoldDB" id="A0A3S2Q9S2"/>
<evidence type="ECO:0000313" key="3">
    <source>
        <dbReference type="Proteomes" id="UP000283210"/>
    </source>
</evidence>
<evidence type="ECO:0000313" key="2">
    <source>
        <dbReference type="EMBL" id="RVE75002.1"/>
    </source>
</evidence>